<proteinExistence type="predicted"/>
<keyword evidence="2" id="KW-0808">Transferase</keyword>
<evidence type="ECO:0000313" key="2">
    <source>
        <dbReference type="EMBL" id="NYG53837.1"/>
    </source>
</evidence>
<dbReference type="InterPro" id="IPR013216">
    <property type="entry name" value="Methyltransf_11"/>
</dbReference>
<accession>A0A7Y9RSQ0</accession>
<keyword evidence="2" id="KW-0489">Methyltransferase</keyword>
<name>A0A7Y9RSQ0_9ACTN</name>
<dbReference type="InterPro" id="IPR029063">
    <property type="entry name" value="SAM-dependent_MTases_sf"/>
</dbReference>
<feature type="domain" description="Methyltransferase type 11" evidence="1">
    <location>
        <begin position="67"/>
        <end position="164"/>
    </location>
</feature>
<dbReference type="CDD" id="cd02440">
    <property type="entry name" value="AdoMet_MTases"/>
    <property type="match status" value="1"/>
</dbReference>
<dbReference type="GO" id="GO:0008757">
    <property type="term" value="F:S-adenosylmethionine-dependent methyltransferase activity"/>
    <property type="evidence" value="ECO:0007669"/>
    <property type="project" value="InterPro"/>
</dbReference>
<dbReference type="Gene3D" id="3.40.50.150">
    <property type="entry name" value="Vaccinia Virus protein VP39"/>
    <property type="match status" value="1"/>
</dbReference>
<sequence length="226" mass="23655">MRLPGLRSLPGVGGWDTDPAWATVYDWLVEHDRVGGALWRLGSGSPLARLHAAADEVGALPAGSRVLDVPCGGGVALRGLRPRQGLDYVAVDLAPAMLARTRAAARRRGVSDQVTTREADVVALPFDDDAFDLVLSLTGLHCFPDPQGAVREVARVLRPGGRLVGSALVTDTGVRFEPLRRAGAAAGLLGPLGSSDDVRRWLTTAGVREVAVERSGAFAFFSGTGG</sequence>
<keyword evidence="3" id="KW-1185">Reference proteome</keyword>
<evidence type="ECO:0000313" key="3">
    <source>
        <dbReference type="Proteomes" id="UP000544110"/>
    </source>
</evidence>
<protein>
    <submittedName>
        <fullName evidence="2">SAM-dependent methyltransferase</fullName>
    </submittedName>
</protein>
<reference evidence="2 3" key="1">
    <citation type="submission" date="2020-07" db="EMBL/GenBank/DDBJ databases">
        <title>Sequencing the genomes of 1000 actinobacteria strains.</title>
        <authorList>
            <person name="Klenk H.-P."/>
        </authorList>
    </citation>
    <scope>NUCLEOTIDE SEQUENCE [LARGE SCALE GENOMIC DNA]</scope>
    <source>
        <strain evidence="2 3">DSM 24552</strain>
    </source>
</reference>
<dbReference type="Proteomes" id="UP000544110">
    <property type="component" value="Unassembled WGS sequence"/>
</dbReference>
<evidence type="ECO:0000259" key="1">
    <source>
        <dbReference type="Pfam" id="PF08241"/>
    </source>
</evidence>
<dbReference type="RefSeq" id="WP_179516585.1">
    <property type="nucleotide sequence ID" value="NZ_JACCAC010000001.1"/>
</dbReference>
<dbReference type="PANTHER" id="PTHR43591">
    <property type="entry name" value="METHYLTRANSFERASE"/>
    <property type="match status" value="1"/>
</dbReference>
<dbReference type="SUPFAM" id="SSF53335">
    <property type="entry name" value="S-adenosyl-L-methionine-dependent methyltransferases"/>
    <property type="match status" value="1"/>
</dbReference>
<comment type="caution">
    <text evidence="2">The sequence shown here is derived from an EMBL/GenBank/DDBJ whole genome shotgun (WGS) entry which is preliminary data.</text>
</comment>
<gene>
    <name evidence="2" type="ORF">BJ989_000141</name>
</gene>
<dbReference type="Pfam" id="PF08241">
    <property type="entry name" value="Methyltransf_11"/>
    <property type="match status" value="1"/>
</dbReference>
<dbReference type="EMBL" id="JACCAC010000001">
    <property type="protein sequence ID" value="NYG53837.1"/>
    <property type="molecule type" value="Genomic_DNA"/>
</dbReference>
<dbReference type="GO" id="GO:0032259">
    <property type="term" value="P:methylation"/>
    <property type="evidence" value="ECO:0007669"/>
    <property type="project" value="UniProtKB-KW"/>
</dbReference>
<dbReference type="AlphaFoldDB" id="A0A7Y9RSQ0"/>
<organism evidence="2 3">
    <name type="scientific">Nocardioides perillae</name>
    <dbReference type="NCBI Taxonomy" id="1119534"/>
    <lineage>
        <taxon>Bacteria</taxon>
        <taxon>Bacillati</taxon>
        <taxon>Actinomycetota</taxon>
        <taxon>Actinomycetes</taxon>
        <taxon>Propionibacteriales</taxon>
        <taxon>Nocardioidaceae</taxon>
        <taxon>Nocardioides</taxon>
    </lineage>
</organism>